<evidence type="ECO:0000313" key="2">
    <source>
        <dbReference type="Proteomes" id="UP000616769"/>
    </source>
</evidence>
<evidence type="ECO:0000313" key="1">
    <source>
        <dbReference type="EMBL" id="KPM08796.1"/>
    </source>
</evidence>
<accession>A0A132ACS3</accession>
<dbReference type="VEuPathDB" id="VectorBase:SSCA002269"/>
<dbReference type="AlphaFoldDB" id="A0A132ACS3"/>
<comment type="caution">
    <text evidence="1">The sequence shown here is derived from an EMBL/GenBank/DDBJ whole genome shotgun (WGS) entry which is preliminary data.</text>
</comment>
<sequence>MITTPIITIESTEHLFAPIAMLLQNDFVILGLVLLSIPLLSISDAILKRIIKEKEEERGDNNC</sequence>
<reference evidence="1 2" key="1">
    <citation type="journal article" date="2015" name="Parasit. Vectors">
        <title>Draft genome of the scabies mite.</title>
        <authorList>
            <person name="Rider S.D.Jr."/>
            <person name="Morgan M.S."/>
            <person name="Arlian L.G."/>
        </authorList>
    </citation>
    <scope>NUCLEOTIDE SEQUENCE [LARGE SCALE GENOMIC DNA]</scope>
    <source>
        <strain evidence="1">Arlian Lab</strain>
    </source>
</reference>
<dbReference type="Proteomes" id="UP000616769">
    <property type="component" value="Unassembled WGS sequence"/>
</dbReference>
<dbReference type="EMBL" id="JXLN01012706">
    <property type="protein sequence ID" value="KPM08796.1"/>
    <property type="molecule type" value="Genomic_DNA"/>
</dbReference>
<name>A0A132ACS3_SARSC</name>
<proteinExistence type="predicted"/>
<gene>
    <name evidence="1" type="ORF">QR98_0073210</name>
</gene>
<organism evidence="1 2">
    <name type="scientific">Sarcoptes scabiei</name>
    <name type="common">Itch mite</name>
    <name type="synonym">Acarus scabiei</name>
    <dbReference type="NCBI Taxonomy" id="52283"/>
    <lineage>
        <taxon>Eukaryota</taxon>
        <taxon>Metazoa</taxon>
        <taxon>Ecdysozoa</taxon>
        <taxon>Arthropoda</taxon>
        <taxon>Chelicerata</taxon>
        <taxon>Arachnida</taxon>
        <taxon>Acari</taxon>
        <taxon>Acariformes</taxon>
        <taxon>Sarcoptiformes</taxon>
        <taxon>Astigmata</taxon>
        <taxon>Psoroptidia</taxon>
        <taxon>Sarcoptoidea</taxon>
        <taxon>Sarcoptidae</taxon>
        <taxon>Sarcoptinae</taxon>
        <taxon>Sarcoptes</taxon>
    </lineage>
</organism>
<protein>
    <submittedName>
        <fullName evidence="1">Uncharacterized protein</fullName>
    </submittedName>
</protein>